<evidence type="ECO:0000313" key="1">
    <source>
        <dbReference type="EMBL" id="EDN96787.1"/>
    </source>
</evidence>
<proteinExistence type="predicted"/>
<sequence length="87" mass="9834">MAQQKSVNYCDGVQWLSRRTLPLMTGFASKTSTNRHSLLILTDAASIGHPRILKTRYGMNRHRPHVTCKFILNSPSKSSNTCVFLSR</sequence>
<accession>A7E8T5</accession>
<dbReference type="KEGG" id="ssl:SS1G_01713"/>
<evidence type="ECO:0000313" key="2">
    <source>
        <dbReference type="Proteomes" id="UP000001312"/>
    </source>
</evidence>
<dbReference type="InParanoid" id="A7E8T5"/>
<name>A7E8T5_SCLS1</name>
<dbReference type="Proteomes" id="UP000001312">
    <property type="component" value="Unassembled WGS sequence"/>
</dbReference>
<protein>
    <submittedName>
        <fullName evidence="1">Uncharacterized protein</fullName>
    </submittedName>
</protein>
<reference evidence="2" key="1">
    <citation type="journal article" date="2011" name="PLoS Genet.">
        <title>Genomic analysis of the necrotrophic fungal pathogens Sclerotinia sclerotiorum and Botrytis cinerea.</title>
        <authorList>
            <person name="Amselem J."/>
            <person name="Cuomo C.A."/>
            <person name="van Kan J.A."/>
            <person name="Viaud M."/>
            <person name="Benito E.P."/>
            <person name="Couloux A."/>
            <person name="Coutinho P.M."/>
            <person name="de Vries R.P."/>
            <person name="Dyer P.S."/>
            <person name="Fillinger S."/>
            <person name="Fournier E."/>
            <person name="Gout L."/>
            <person name="Hahn M."/>
            <person name="Kohn L."/>
            <person name="Lapalu N."/>
            <person name="Plummer K.M."/>
            <person name="Pradier J.M."/>
            <person name="Quevillon E."/>
            <person name="Sharon A."/>
            <person name="Simon A."/>
            <person name="ten Have A."/>
            <person name="Tudzynski B."/>
            <person name="Tudzynski P."/>
            <person name="Wincker P."/>
            <person name="Andrew M."/>
            <person name="Anthouard V."/>
            <person name="Beever R.E."/>
            <person name="Beffa R."/>
            <person name="Benoit I."/>
            <person name="Bouzid O."/>
            <person name="Brault B."/>
            <person name="Chen Z."/>
            <person name="Choquer M."/>
            <person name="Collemare J."/>
            <person name="Cotton P."/>
            <person name="Danchin E.G."/>
            <person name="Da Silva C."/>
            <person name="Gautier A."/>
            <person name="Giraud C."/>
            <person name="Giraud T."/>
            <person name="Gonzalez C."/>
            <person name="Grossetete S."/>
            <person name="Guldener U."/>
            <person name="Henrissat B."/>
            <person name="Howlett B.J."/>
            <person name="Kodira C."/>
            <person name="Kretschmer M."/>
            <person name="Lappartient A."/>
            <person name="Leroch M."/>
            <person name="Levis C."/>
            <person name="Mauceli E."/>
            <person name="Neuveglise C."/>
            <person name="Oeser B."/>
            <person name="Pearson M."/>
            <person name="Poulain J."/>
            <person name="Poussereau N."/>
            <person name="Quesneville H."/>
            <person name="Rascle C."/>
            <person name="Schumacher J."/>
            <person name="Segurens B."/>
            <person name="Sexton A."/>
            <person name="Silva E."/>
            <person name="Sirven C."/>
            <person name="Soanes D.M."/>
            <person name="Talbot N.J."/>
            <person name="Templeton M."/>
            <person name="Yandava C."/>
            <person name="Yarden O."/>
            <person name="Zeng Q."/>
            <person name="Rollins J.A."/>
            <person name="Lebrun M.H."/>
            <person name="Dickman M."/>
        </authorList>
    </citation>
    <scope>NUCLEOTIDE SEQUENCE [LARGE SCALE GENOMIC DNA]</scope>
    <source>
        <strain evidence="2">ATCC 18683 / 1980 / Ss-1</strain>
    </source>
</reference>
<organism evidence="1 2">
    <name type="scientific">Sclerotinia sclerotiorum (strain ATCC 18683 / 1980 / Ss-1)</name>
    <name type="common">White mold</name>
    <name type="synonym">Whetzelinia sclerotiorum</name>
    <dbReference type="NCBI Taxonomy" id="665079"/>
    <lineage>
        <taxon>Eukaryota</taxon>
        <taxon>Fungi</taxon>
        <taxon>Dikarya</taxon>
        <taxon>Ascomycota</taxon>
        <taxon>Pezizomycotina</taxon>
        <taxon>Leotiomycetes</taxon>
        <taxon>Helotiales</taxon>
        <taxon>Sclerotiniaceae</taxon>
        <taxon>Sclerotinia</taxon>
    </lineage>
</organism>
<dbReference type="HOGENOM" id="CLU_2484667_0_0_1"/>
<dbReference type="AlphaFoldDB" id="A7E8T5"/>
<dbReference type="EMBL" id="CH476622">
    <property type="protein sequence ID" value="EDN96787.1"/>
    <property type="molecule type" value="Genomic_DNA"/>
</dbReference>
<gene>
    <name evidence="1" type="ORF">SS1G_01713</name>
</gene>
<dbReference type="RefSeq" id="XP_001597519.1">
    <property type="nucleotide sequence ID" value="XM_001597469.1"/>
</dbReference>
<dbReference type="GeneID" id="5493384"/>
<keyword evidence="2" id="KW-1185">Reference proteome</keyword>